<gene>
    <name evidence="8" type="ORF">O6R05_00090</name>
</gene>
<evidence type="ECO:0000256" key="6">
    <source>
        <dbReference type="ARBA" id="ARBA00023136"/>
    </source>
</evidence>
<keyword evidence="4 7" id="KW-0812">Transmembrane</keyword>
<keyword evidence="5 7" id="KW-1133">Transmembrane helix</keyword>
<feature type="transmembrane region" description="Helical" evidence="7">
    <location>
        <begin position="110"/>
        <end position="128"/>
    </location>
</feature>
<evidence type="ECO:0000313" key="9">
    <source>
        <dbReference type="Proteomes" id="UP001210339"/>
    </source>
</evidence>
<evidence type="ECO:0000256" key="4">
    <source>
        <dbReference type="ARBA" id="ARBA00022692"/>
    </source>
</evidence>
<evidence type="ECO:0000256" key="2">
    <source>
        <dbReference type="ARBA" id="ARBA00005262"/>
    </source>
</evidence>
<dbReference type="Pfam" id="PF02417">
    <property type="entry name" value="Chromate_transp"/>
    <property type="match status" value="1"/>
</dbReference>
<keyword evidence="6 7" id="KW-0472">Membrane</keyword>
<dbReference type="InterPro" id="IPR003370">
    <property type="entry name" value="Chromate_transpt"/>
</dbReference>
<keyword evidence="3" id="KW-1003">Cell membrane</keyword>
<evidence type="ECO:0000256" key="5">
    <source>
        <dbReference type="ARBA" id="ARBA00022989"/>
    </source>
</evidence>
<accession>A0ABY7QUZ3</accession>
<dbReference type="RefSeq" id="WP_271191534.1">
    <property type="nucleotide sequence ID" value="NZ_CP115667.1"/>
</dbReference>
<feature type="transmembrane region" description="Helical" evidence="7">
    <location>
        <begin position="161"/>
        <end position="179"/>
    </location>
</feature>
<name>A0ABY7QUZ3_9FIRM</name>
<dbReference type="EMBL" id="CP115667">
    <property type="protein sequence ID" value="WBW50003.1"/>
    <property type="molecule type" value="Genomic_DNA"/>
</dbReference>
<feature type="transmembrane region" description="Helical" evidence="7">
    <location>
        <begin position="76"/>
        <end position="98"/>
    </location>
</feature>
<sequence length="180" mass="19440">MIYAELYLTFVKIGVLAFGGGYASIPLLRRFIVEENGWISMNQFVDIISISQMTPGPIAINSATFVGQTVGGLPGAVVATLGSVTPQSLLMMTLGYFLFERNKHFKILDWLLLGIKSCVVSLILITALDLIQNTLFGVNVNVPGLIAFPLAFILYIKGVSLYYLLAMGAVIGFICQLLGG</sequence>
<comment type="subcellular location">
    <subcellularLocation>
        <location evidence="1">Cell membrane</location>
        <topology evidence="1">Multi-pass membrane protein</topology>
    </subcellularLocation>
</comment>
<evidence type="ECO:0000313" key="8">
    <source>
        <dbReference type="EMBL" id="WBW50003.1"/>
    </source>
</evidence>
<feature type="transmembrane region" description="Helical" evidence="7">
    <location>
        <begin position="7"/>
        <end position="28"/>
    </location>
</feature>
<protein>
    <submittedName>
        <fullName evidence="8">Chromate transporter</fullName>
    </submittedName>
</protein>
<dbReference type="Proteomes" id="UP001210339">
    <property type="component" value="Chromosome"/>
</dbReference>
<dbReference type="PANTHER" id="PTHR43663">
    <property type="entry name" value="CHROMATE TRANSPORT PROTEIN-RELATED"/>
    <property type="match status" value="1"/>
</dbReference>
<comment type="similarity">
    <text evidence="2">Belongs to the chromate ion transporter (CHR) (TC 2.A.51) family.</text>
</comment>
<organism evidence="8 9">
    <name type="scientific">Peptoniphilus equinus</name>
    <dbReference type="NCBI Taxonomy" id="3016343"/>
    <lineage>
        <taxon>Bacteria</taxon>
        <taxon>Bacillati</taxon>
        <taxon>Bacillota</taxon>
        <taxon>Tissierellia</taxon>
        <taxon>Tissierellales</taxon>
        <taxon>Peptoniphilaceae</taxon>
        <taxon>Peptoniphilus</taxon>
    </lineage>
</organism>
<keyword evidence="9" id="KW-1185">Reference proteome</keyword>
<proteinExistence type="inferred from homology"/>
<evidence type="ECO:0000256" key="1">
    <source>
        <dbReference type="ARBA" id="ARBA00004651"/>
    </source>
</evidence>
<reference evidence="8 9" key="1">
    <citation type="submission" date="2023-01" db="EMBL/GenBank/DDBJ databases">
        <authorList>
            <person name="Lee S.H."/>
            <person name="Jung H.S."/>
            <person name="Yun J.U."/>
        </authorList>
    </citation>
    <scope>NUCLEOTIDE SEQUENCE [LARGE SCALE GENOMIC DNA]</scope>
    <source>
        <strain evidence="8 9">CBA3646</strain>
    </source>
</reference>
<evidence type="ECO:0000256" key="7">
    <source>
        <dbReference type="SAM" id="Phobius"/>
    </source>
</evidence>
<evidence type="ECO:0000256" key="3">
    <source>
        <dbReference type="ARBA" id="ARBA00022475"/>
    </source>
</evidence>
<dbReference type="InterPro" id="IPR052518">
    <property type="entry name" value="CHR_Transporter"/>
</dbReference>
<dbReference type="PANTHER" id="PTHR43663:SF1">
    <property type="entry name" value="CHROMATE TRANSPORTER"/>
    <property type="match status" value="1"/>
</dbReference>